<proteinExistence type="predicted"/>
<feature type="signal peptide" evidence="2">
    <location>
        <begin position="1"/>
        <end position="16"/>
    </location>
</feature>
<accession>A0AAV2RQ01</accession>
<evidence type="ECO:0000313" key="4">
    <source>
        <dbReference type="Proteomes" id="UP001497623"/>
    </source>
</evidence>
<organism evidence="3 4">
    <name type="scientific">Meganyctiphanes norvegica</name>
    <name type="common">Northern krill</name>
    <name type="synonym">Thysanopoda norvegica</name>
    <dbReference type="NCBI Taxonomy" id="48144"/>
    <lineage>
        <taxon>Eukaryota</taxon>
        <taxon>Metazoa</taxon>
        <taxon>Ecdysozoa</taxon>
        <taxon>Arthropoda</taxon>
        <taxon>Crustacea</taxon>
        <taxon>Multicrustacea</taxon>
        <taxon>Malacostraca</taxon>
        <taxon>Eumalacostraca</taxon>
        <taxon>Eucarida</taxon>
        <taxon>Euphausiacea</taxon>
        <taxon>Euphausiidae</taxon>
        <taxon>Meganyctiphanes</taxon>
    </lineage>
</organism>
<name>A0AAV2RQ01_MEGNR</name>
<evidence type="ECO:0000256" key="2">
    <source>
        <dbReference type="SAM" id="SignalP"/>
    </source>
</evidence>
<gene>
    <name evidence="3" type="ORF">MNOR_LOCUS26853</name>
</gene>
<evidence type="ECO:0000313" key="3">
    <source>
        <dbReference type="EMBL" id="CAL4131804.1"/>
    </source>
</evidence>
<reference evidence="3 4" key="1">
    <citation type="submission" date="2024-05" db="EMBL/GenBank/DDBJ databases">
        <authorList>
            <person name="Wallberg A."/>
        </authorList>
    </citation>
    <scope>NUCLEOTIDE SEQUENCE [LARGE SCALE GENOMIC DNA]</scope>
</reference>
<protein>
    <submittedName>
        <fullName evidence="3">Uncharacterized protein</fullName>
    </submittedName>
</protein>
<feature type="chain" id="PRO_5043405092" evidence="2">
    <location>
        <begin position="17"/>
        <end position="168"/>
    </location>
</feature>
<dbReference type="AlphaFoldDB" id="A0AAV2RQ01"/>
<dbReference type="Proteomes" id="UP001497623">
    <property type="component" value="Unassembled WGS sequence"/>
</dbReference>
<keyword evidence="1" id="KW-0175">Coiled coil</keyword>
<comment type="caution">
    <text evidence="3">The sequence shown here is derived from an EMBL/GenBank/DDBJ whole genome shotgun (WGS) entry which is preliminary data.</text>
</comment>
<sequence>MDGFVLLAALAVTALCDVDEKGVEEAREPRIFAYYSTTSMTKLTTVTKTDISTCLSSVAKHKLQCDGRKKRRVALEDLKFDLVNIENEINSGMENSDNVREERLYQPFNQGEDSFDVDKNNREGKALTIWSTNFSTITITTTSIMKKSTVSVSVFCTTIGFAQTCFAG</sequence>
<evidence type="ECO:0000256" key="1">
    <source>
        <dbReference type="SAM" id="Coils"/>
    </source>
</evidence>
<feature type="coiled-coil region" evidence="1">
    <location>
        <begin position="75"/>
        <end position="102"/>
    </location>
</feature>
<keyword evidence="2" id="KW-0732">Signal</keyword>
<dbReference type="EMBL" id="CAXKWB010027386">
    <property type="protein sequence ID" value="CAL4131804.1"/>
    <property type="molecule type" value="Genomic_DNA"/>
</dbReference>
<keyword evidence="4" id="KW-1185">Reference proteome</keyword>